<feature type="transmembrane region" description="Helical" evidence="9">
    <location>
        <begin position="420"/>
        <end position="438"/>
    </location>
</feature>
<proteinExistence type="predicted"/>
<evidence type="ECO:0000256" key="5">
    <source>
        <dbReference type="ARBA" id="ARBA00023040"/>
    </source>
</evidence>
<feature type="transmembrane region" description="Helical" evidence="9">
    <location>
        <begin position="151"/>
        <end position="175"/>
    </location>
</feature>
<dbReference type="EMBL" id="CAAALY010256146">
    <property type="protein sequence ID" value="VEL37851.1"/>
    <property type="molecule type" value="Genomic_DNA"/>
</dbReference>
<evidence type="ECO:0000256" key="6">
    <source>
        <dbReference type="ARBA" id="ARBA00023136"/>
    </source>
</evidence>
<dbReference type="CDD" id="cd00637">
    <property type="entry name" value="7tm_classA_rhodopsin-like"/>
    <property type="match status" value="1"/>
</dbReference>
<dbReference type="AlphaFoldDB" id="A0A3S5BSM9"/>
<comment type="subcellular location">
    <subcellularLocation>
        <location evidence="1">Cell membrane</location>
        <topology evidence="1">Multi-pass membrane protein</topology>
    </subcellularLocation>
</comment>
<keyword evidence="3 9" id="KW-0812">Transmembrane</keyword>
<keyword evidence="2" id="KW-1003">Cell membrane</keyword>
<evidence type="ECO:0000256" key="3">
    <source>
        <dbReference type="ARBA" id="ARBA00022692"/>
    </source>
</evidence>
<dbReference type="SUPFAM" id="SSF81321">
    <property type="entry name" value="Family A G protein-coupled receptor-like"/>
    <property type="match status" value="1"/>
</dbReference>
<dbReference type="InterPro" id="IPR017452">
    <property type="entry name" value="GPCR_Rhodpsn_7TM"/>
</dbReference>
<feature type="transmembrane region" description="Helical" evidence="9">
    <location>
        <begin position="331"/>
        <end position="352"/>
    </location>
</feature>
<dbReference type="PRINTS" id="PR00237">
    <property type="entry name" value="GPCRRHODOPSN"/>
</dbReference>
<feature type="transmembrane region" description="Helical" evidence="9">
    <location>
        <begin position="195"/>
        <end position="219"/>
    </location>
</feature>
<accession>A0A3S5BSM9</accession>
<evidence type="ECO:0000256" key="2">
    <source>
        <dbReference type="ARBA" id="ARBA00022475"/>
    </source>
</evidence>
<evidence type="ECO:0000256" key="4">
    <source>
        <dbReference type="ARBA" id="ARBA00022989"/>
    </source>
</evidence>
<dbReference type="Pfam" id="PF00001">
    <property type="entry name" value="7tm_1"/>
    <property type="match status" value="1"/>
</dbReference>
<dbReference type="PROSITE" id="PS50262">
    <property type="entry name" value="G_PROTEIN_RECEP_F1_2"/>
    <property type="match status" value="1"/>
</dbReference>
<evidence type="ECO:0000259" key="10">
    <source>
        <dbReference type="PROSITE" id="PS50262"/>
    </source>
</evidence>
<dbReference type="InterPro" id="IPR050569">
    <property type="entry name" value="TAAR"/>
</dbReference>
<feature type="domain" description="G-protein coupled receptors family 1 profile" evidence="10">
    <location>
        <begin position="46"/>
        <end position="436"/>
    </location>
</feature>
<name>A0A3S5BSM9_9PLAT</name>
<sequence>MPAFMNHSSTPAAQNDPLCAGCELIFEPNPWKALPILAIGIISLFGNAGVIAVILTNRSLQPIRHSSNQALFMLSLGISDFGSAVCFLLFSARYALQGHGPASGTELDLGAGISYCLLTASLFSTLGIGLDKLAHIETPYSYDRLWTRRRCATLVLGYWVLLATLSILPTQLVPIPHYYYQFNLDTLTFVTQHEAKFSALLVVRFCMFAALLLTLGIGYGRLYCIMRQFATRPPASASTSHTASSGQIQSEKRCNLMQTLLTCEPSGLSGSESARLNGAQARNGTVACSRKHDGVHYGCEGLCESENGDPAGTAAIGGPVGRGMLRGTKTICLVLGSFILVWLPFFIVHIAMASKRIESEDVFNVSRELNHSDNHKTGATPLNVSLNDKTGSDWIGDEFRLESNLTTSIKPVWMRRLDFALIWFAMLHTCLNIAIYSGTYRPFRKGLVNLIFPRKRYSVSGGGMISGLAGRRQGSLLNKTGMHQRQSNTLLLAALDGNNLGSPLAGSKRQEGGQLEFIDKNEIDNAVLLVKKDAKSEPIRVDLR</sequence>
<feature type="transmembrane region" description="Helical" evidence="9">
    <location>
        <begin position="36"/>
        <end position="58"/>
    </location>
</feature>
<dbReference type="Gene3D" id="1.20.1070.10">
    <property type="entry name" value="Rhodopsin 7-helix transmembrane proteins"/>
    <property type="match status" value="1"/>
</dbReference>
<keyword evidence="7" id="KW-0675">Receptor</keyword>
<keyword evidence="4 9" id="KW-1133">Transmembrane helix</keyword>
<dbReference type="Proteomes" id="UP000784294">
    <property type="component" value="Unassembled WGS sequence"/>
</dbReference>
<evidence type="ECO:0000256" key="8">
    <source>
        <dbReference type="ARBA" id="ARBA00023224"/>
    </source>
</evidence>
<feature type="transmembrane region" description="Helical" evidence="9">
    <location>
        <begin position="70"/>
        <end position="92"/>
    </location>
</feature>
<evidence type="ECO:0000256" key="1">
    <source>
        <dbReference type="ARBA" id="ARBA00004651"/>
    </source>
</evidence>
<gene>
    <name evidence="11" type="ORF">PXEA_LOCUS31291</name>
</gene>
<evidence type="ECO:0000256" key="9">
    <source>
        <dbReference type="SAM" id="Phobius"/>
    </source>
</evidence>
<comment type="caution">
    <text evidence="11">The sequence shown here is derived from an EMBL/GenBank/DDBJ whole genome shotgun (WGS) entry which is preliminary data.</text>
</comment>
<dbReference type="PANTHER" id="PTHR24249">
    <property type="entry name" value="HISTAMINE RECEPTOR-RELATED G-PROTEIN COUPLED RECEPTOR"/>
    <property type="match status" value="1"/>
</dbReference>
<feature type="transmembrane region" description="Helical" evidence="9">
    <location>
        <begin position="112"/>
        <end position="130"/>
    </location>
</feature>
<reference evidence="11" key="1">
    <citation type="submission" date="2018-11" db="EMBL/GenBank/DDBJ databases">
        <authorList>
            <consortium name="Pathogen Informatics"/>
        </authorList>
    </citation>
    <scope>NUCLEOTIDE SEQUENCE</scope>
</reference>
<keyword evidence="6 9" id="KW-0472">Membrane</keyword>
<keyword evidence="5" id="KW-0297">G-protein coupled receptor</keyword>
<dbReference type="PANTHER" id="PTHR24249:SF411">
    <property type="entry name" value="G-PROTEIN COUPLED RECEPTORS FAMILY 1 PROFILE DOMAIN-CONTAINING PROTEIN"/>
    <property type="match status" value="1"/>
</dbReference>
<dbReference type="OrthoDB" id="6266123at2759"/>
<keyword evidence="12" id="KW-1185">Reference proteome</keyword>
<keyword evidence="8" id="KW-0807">Transducer</keyword>
<dbReference type="InterPro" id="IPR000276">
    <property type="entry name" value="GPCR_Rhodpsn"/>
</dbReference>
<evidence type="ECO:0000313" key="11">
    <source>
        <dbReference type="EMBL" id="VEL37851.1"/>
    </source>
</evidence>
<evidence type="ECO:0000256" key="7">
    <source>
        <dbReference type="ARBA" id="ARBA00023170"/>
    </source>
</evidence>
<organism evidence="11 12">
    <name type="scientific">Protopolystoma xenopodis</name>
    <dbReference type="NCBI Taxonomy" id="117903"/>
    <lineage>
        <taxon>Eukaryota</taxon>
        <taxon>Metazoa</taxon>
        <taxon>Spiralia</taxon>
        <taxon>Lophotrochozoa</taxon>
        <taxon>Platyhelminthes</taxon>
        <taxon>Monogenea</taxon>
        <taxon>Polyopisthocotylea</taxon>
        <taxon>Polystomatidea</taxon>
        <taxon>Polystomatidae</taxon>
        <taxon>Protopolystoma</taxon>
    </lineage>
</organism>
<dbReference type="GO" id="GO:0004930">
    <property type="term" value="F:G protein-coupled receptor activity"/>
    <property type="evidence" value="ECO:0007669"/>
    <property type="project" value="UniProtKB-KW"/>
</dbReference>
<dbReference type="GO" id="GO:0005886">
    <property type="term" value="C:plasma membrane"/>
    <property type="evidence" value="ECO:0007669"/>
    <property type="project" value="UniProtKB-SubCell"/>
</dbReference>
<evidence type="ECO:0000313" key="12">
    <source>
        <dbReference type="Proteomes" id="UP000784294"/>
    </source>
</evidence>
<protein>
    <recommendedName>
        <fullName evidence="10">G-protein coupled receptors family 1 profile domain-containing protein</fullName>
    </recommendedName>
</protein>